<proteinExistence type="inferred from homology"/>
<evidence type="ECO:0000259" key="8">
    <source>
        <dbReference type="PROSITE" id="PS00497"/>
    </source>
</evidence>
<dbReference type="PANTHER" id="PTHR11474:SF76">
    <property type="entry name" value="SHKT DOMAIN-CONTAINING PROTEIN"/>
    <property type="match status" value="1"/>
</dbReference>
<evidence type="ECO:0000256" key="5">
    <source>
        <dbReference type="ARBA" id="ARBA00023002"/>
    </source>
</evidence>
<dbReference type="InterPro" id="IPR050316">
    <property type="entry name" value="Tyrosinase/Hemocyanin"/>
</dbReference>
<keyword evidence="6" id="KW-0186">Copper</keyword>
<dbReference type="GO" id="GO:0004097">
    <property type="term" value="F:catechol oxidase activity"/>
    <property type="evidence" value="ECO:0007669"/>
    <property type="project" value="InterPro"/>
</dbReference>
<dbReference type="PROSITE" id="PS00498">
    <property type="entry name" value="TYROSINASE_2"/>
    <property type="match status" value="1"/>
</dbReference>
<dbReference type="SUPFAM" id="SSF48056">
    <property type="entry name" value="Di-copper centre-containing domain"/>
    <property type="match status" value="2"/>
</dbReference>
<comment type="similarity">
    <text evidence="2">Belongs to the tyrosinase family.</text>
</comment>
<dbReference type="Proteomes" id="UP000244005">
    <property type="component" value="Unassembled WGS sequence"/>
</dbReference>
<dbReference type="AlphaFoldDB" id="A0A2R6W5V4"/>
<evidence type="ECO:0000256" key="7">
    <source>
        <dbReference type="ARBA" id="ARBA00023157"/>
    </source>
</evidence>
<evidence type="ECO:0000256" key="3">
    <source>
        <dbReference type="ARBA" id="ARBA00022723"/>
    </source>
</evidence>
<dbReference type="GO" id="GO:0046872">
    <property type="term" value="F:metal ion binding"/>
    <property type="evidence" value="ECO:0007669"/>
    <property type="project" value="UniProtKB-KW"/>
</dbReference>
<dbReference type="Pfam" id="PF12143">
    <property type="entry name" value="PPO1_KFDV"/>
    <property type="match status" value="1"/>
</dbReference>
<feature type="domain" description="Tyrosinase copper-binding" evidence="8">
    <location>
        <begin position="200"/>
        <end position="217"/>
    </location>
</feature>
<evidence type="ECO:0000256" key="4">
    <source>
        <dbReference type="ARBA" id="ARBA00022784"/>
    </source>
</evidence>
<dbReference type="InterPro" id="IPR008922">
    <property type="entry name" value="Di-copper_centre_dom_sf"/>
</dbReference>
<dbReference type="OrthoDB" id="6132182at2759"/>
<keyword evidence="11" id="KW-1185">Reference proteome</keyword>
<dbReference type="PRINTS" id="PR00092">
    <property type="entry name" value="TYROSINASE"/>
</dbReference>
<feature type="domain" description="Tyrosinase copper-binding" evidence="9">
    <location>
        <begin position="682"/>
        <end position="693"/>
    </location>
</feature>
<dbReference type="InterPro" id="IPR002227">
    <property type="entry name" value="Tyrosinase_Cu-bd"/>
</dbReference>
<dbReference type="PANTHER" id="PTHR11474">
    <property type="entry name" value="TYROSINASE FAMILY MEMBER"/>
    <property type="match status" value="1"/>
</dbReference>
<name>A0A2R6W5V4_MARPO</name>
<dbReference type="Gene3D" id="1.10.1280.10">
    <property type="entry name" value="Di-copper center containing domain from catechol oxidase"/>
    <property type="match status" value="2"/>
</dbReference>
<evidence type="ECO:0000256" key="6">
    <source>
        <dbReference type="ARBA" id="ARBA00023008"/>
    </source>
</evidence>
<accession>A0A2R6W5V4</accession>
<protein>
    <recommendedName>
        <fullName evidence="8 9">Tyrosinase copper-binding domain-containing protein</fullName>
    </recommendedName>
</protein>
<dbReference type="EMBL" id="KZ772815">
    <property type="protein sequence ID" value="PTQ29243.1"/>
    <property type="molecule type" value="Genomic_DNA"/>
</dbReference>
<keyword evidence="4" id="KW-0883">Thioether bond</keyword>
<dbReference type="InterPro" id="IPR022739">
    <property type="entry name" value="Polyphenol_oxidase_cen"/>
</dbReference>
<dbReference type="PROSITE" id="PS00497">
    <property type="entry name" value="TYROSINASE_1"/>
    <property type="match status" value="2"/>
</dbReference>
<gene>
    <name evidence="10" type="ORF">MARPO_0145s0011</name>
</gene>
<feature type="domain" description="Tyrosinase copper-binding" evidence="8">
    <location>
        <begin position="499"/>
        <end position="516"/>
    </location>
</feature>
<evidence type="ECO:0000256" key="2">
    <source>
        <dbReference type="ARBA" id="ARBA00009928"/>
    </source>
</evidence>
<dbReference type="InterPro" id="IPR022740">
    <property type="entry name" value="Polyphenol_oxidase_C"/>
</dbReference>
<keyword evidence="7" id="KW-1015">Disulfide bond</keyword>
<dbReference type="OMA" id="MWNEWKL"/>
<organism evidence="10 11">
    <name type="scientific">Marchantia polymorpha</name>
    <name type="common">Common liverwort</name>
    <name type="synonym">Marchantia aquatica</name>
    <dbReference type="NCBI Taxonomy" id="3197"/>
    <lineage>
        <taxon>Eukaryota</taxon>
        <taxon>Viridiplantae</taxon>
        <taxon>Streptophyta</taxon>
        <taxon>Embryophyta</taxon>
        <taxon>Marchantiophyta</taxon>
        <taxon>Marchantiopsida</taxon>
        <taxon>Marchantiidae</taxon>
        <taxon>Marchantiales</taxon>
        <taxon>Marchantiaceae</taxon>
        <taxon>Marchantia</taxon>
    </lineage>
</organism>
<keyword evidence="5" id="KW-0560">Oxidoreductase</keyword>
<reference evidence="11" key="1">
    <citation type="journal article" date="2017" name="Cell">
        <title>Insights into land plant evolution garnered from the Marchantia polymorpha genome.</title>
        <authorList>
            <person name="Bowman J.L."/>
            <person name="Kohchi T."/>
            <person name="Yamato K.T."/>
            <person name="Jenkins J."/>
            <person name="Shu S."/>
            <person name="Ishizaki K."/>
            <person name="Yamaoka S."/>
            <person name="Nishihama R."/>
            <person name="Nakamura Y."/>
            <person name="Berger F."/>
            <person name="Adam C."/>
            <person name="Aki S.S."/>
            <person name="Althoff F."/>
            <person name="Araki T."/>
            <person name="Arteaga-Vazquez M.A."/>
            <person name="Balasubrmanian S."/>
            <person name="Barry K."/>
            <person name="Bauer D."/>
            <person name="Boehm C.R."/>
            <person name="Briginshaw L."/>
            <person name="Caballero-Perez J."/>
            <person name="Catarino B."/>
            <person name="Chen F."/>
            <person name="Chiyoda S."/>
            <person name="Chovatia M."/>
            <person name="Davies K.M."/>
            <person name="Delmans M."/>
            <person name="Demura T."/>
            <person name="Dierschke T."/>
            <person name="Dolan L."/>
            <person name="Dorantes-Acosta A.E."/>
            <person name="Eklund D.M."/>
            <person name="Florent S.N."/>
            <person name="Flores-Sandoval E."/>
            <person name="Fujiyama A."/>
            <person name="Fukuzawa H."/>
            <person name="Galik B."/>
            <person name="Grimanelli D."/>
            <person name="Grimwood J."/>
            <person name="Grossniklaus U."/>
            <person name="Hamada T."/>
            <person name="Haseloff J."/>
            <person name="Hetherington A.J."/>
            <person name="Higo A."/>
            <person name="Hirakawa Y."/>
            <person name="Hundley H.N."/>
            <person name="Ikeda Y."/>
            <person name="Inoue K."/>
            <person name="Inoue S.I."/>
            <person name="Ishida S."/>
            <person name="Jia Q."/>
            <person name="Kakita M."/>
            <person name="Kanazawa T."/>
            <person name="Kawai Y."/>
            <person name="Kawashima T."/>
            <person name="Kennedy M."/>
            <person name="Kinose K."/>
            <person name="Kinoshita T."/>
            <person name="Kohara Y."/>
            <person name="Koide E."/>
            <person name="Komatsu K."/>
            <person name="Kopischke S."/>
            <person name="Kubo M."/>
            <person name="Kyozuka J."/>
            <person name="Lagercrantz U."/>
            <person name="Lin S.S."/>
            <person name="Lindquist E."/>
            <person name="Lipzen A.M."/>
            <person name="Lu C.W."/>
            <person name="De Luna E."/>
            <person name="Martienssen R.A."/>
            <person name="Minamino N."/>
            <person name="Mizutani M."/>
            <person name="Mizutani M."/>
            <person name="Mochizuki N."/>
            <person name="Monte I."/>
            <person name="Mosher R."/>
            <person name="Nagasaki H."/>
            <person name="Nakagami H."/>
            <person name="Naramoto S."/>
            <person name="Nishitani K."/>
            <person name="Ohtani M."/>
            <person name="Okamoto T."/>
            <person name="Okumura M."/>
            <person name="Phillips J."/>
            <person name="Pollak B."/>
            <person name="Reinders A."/>
            <person name="Rovekamp M."/>
            <person name="Sano R."/>
            <person name="Sawa S."/>
            <person name="Schmid M.W."/>
            <person name="Shirakawa M."/>
            <person name="Solano R."/>
            <person name="Spunde A."/>
            <person name="Suetsugu N."/>
            <person name="Sugano S."/>
            <person name="Sugiyama A."/>
            <person name="Sun R."/>
            <person name="Suzuki Y."/>
            <person name="Takenaka M."/>
            <person name="Takezawa D."/>
            <person name="Tomogane H."/>
            <person name="Tsuzuki M."/>
            <person name="Ueda T."/>
            <person name="Umeda M."/>
            <person name="Ward J.M."/>
            <person name="Watanabe Y."/>
            <person name="Yazaki K."/>
            <person name="Yokoyama R."/>
            <person name="Yoshitake Y."/>
            <person name="Yotsui I."/>
            <person name="Zachgo S."/>
            <person name="Schmutz J."/>
        </authorList>
    </citation>
    <scope>NUCLEOTIDE SEQUENCE [LARGE SCALE GENOMIC DNA]</scope>
    <source>
        <strain evidence="11">Tak-1</strain>
    </source>
</reference>
<dbReference type="Pfam" id="PF00264">
    <property type="entry name" value="Tyrosinase"/>
    <property type="match status" value="2"/>
</dbReference>
<evidence type="ECO:0000313" key="11">
    <source>
        <dbReference type="Proteomes" id="UP000244005"/>
    </source>
</evidence>
<evidence type="ECO:0000259" key="9">
    <source>
        <dbReference type="PROSITE" id="PS00498"/>
    </source>
</evidence>
<dbReference type="Pfam" id="PF12142">
    <property type="entry name" value="PPO1_DWL"/>
    <property type="match status" value="1"/>
</dbReference>
<comment type="cofactor">
    <cofactor evidence="1">
        <name>Cu(2+)</name>
        <dbReference type="ChEBI" id="CHEBI:29036"/>
    </cofactor>
</comment>
<keyword evidence="3" id="KW-0479">Metal-binding</keyword>
<evidence type="ECO:0000256" key="1">
    <source>
        <dbReference type="ARBA" id="ARBA00001973"/>
    </source>
</evidence>
<sequence>MISIELDLLRTTNTMATETRVPVSSSQTLKRIPQSLLRGRESSGSNSALKISQTIKWVVYICAFVFCLQALLGTVDADPVLASSLGFCKNVTVLKGAPLHCCLPAPKRTPIRFRFPRIPRTLLGRPILRERKPAHIVQRDPDYVRKYNLAYARMKALPDTDPRSFLNQWRVHCSFCNEAFKQRRTPGPLGPETGVVLQVHYSWTFLPWHRIYLYYHERILASLINDPTFALPFWNWDNQLDQEAAMMPAMFFPNFGVQNSALFDQFRNPNHLPPKILYLGYNSKLEAEGQQNLTDKQIRYENLCVMYNQVTTKISARDFLGGPYVVGTDNSAATVNVSAGEVPGESGGMESVHNVAHEWTGLINDPEHPDNEDMGNFIYAARDPIFYSHHCLLKGAPLHCCLPAPKRTPIRFRFPRIPRTLLGRPILRERKPAHIVQRDPDYVRKYNLAYARMKALPDTDPRSFLNQWRVHCSFCNEAFKQRKAPGPLGPETGVPLQVHYSWTFLPWHRIYLYYHERILASLINDPTFALPFWNWDNQLDQDAAMMPAMFFPNFGVQNSAVFDQFRNPNHLPPKILYLGYNSKLEAEGQQNLTDKQIRYENLCVMYNQVTTKISARDFLGGPYVVGTDNSAATVNVSAGEVPGESGGMESVHNVAHEWTGLINDPEHPDNEDMGNFIYAARDPIFYSHHSNVDRLWDVWKTIPDKVTRSGNRKRMDYTSRDFLDSEFTFFDENQDMVIVKIRDSLDSSKLGYKFTDVSESDNMWIYYEPMPAQESSSNSSEYPAAAPSGYNYIGTDPVSFRLDRRAPTSEDAREKGVKNVDQLQEDVVLERVKIPHLQYARFDVFINYPAANRQTRLYMSEYVGTFTHLPSGMVDMSRSVSESSSESEDNFRIVTIRYSVNAALKRLGITDYNADIVVTIVSKGARNSSPKTGFTFSNLIQDFQ</sequence>
<evidence type="ECO:0000313" key="10">
    <source>
        <dbReference type="EMBL" id="PTQ29243.1"/>
    </source>
</evidence>